<dbReference type="SUPFAM" id="SSF47384">
    <property type="entry name" value="Homodimeric domain of signal transducing histidine kinase"/>
    <property type="match status" value="1"/>
</dbReference>
<evidence type="ECO:0000256" key="7">
    <source>
        <dbReference type="ARBA" id="ARBA00022741"/>
    </source>
</evidence>
<dbReference type="Gene3D" id="1.10.287.130">
    <property type="match status" value="1"/>
</dbReference>
<evidence type="ECO:0000256" key="15">
    <source>
        <dbReference type="SAM" id="Phobius"/>
    </source>
</evidence>
<feature type="transmembrane region" description="Helical" evidence="15">
    <location>
        <begin position="12"/>
        <end position="30"/>
    </location>
</feature>
<dbReference type="InterPro" id="IPR036890">
    <property type="entry name" value="HATPase_C_sf"/>
</dbReference>
<organism evidence="19 20">
    <name type="scientific">Pseudoroseomonas ludipueritiae</name>
    <dbReference type="NCBI Taxonomy" id="198093"/>
    <lineage>
        <taxon>Bacteria</taxon>
        <taxon>Pseudomonadati</taxon>
        <taxon>Pseudomonadota</taxon>
        <taxon>Alphaproteobacteria</taxon>
        <taxon>Acetobacterales</taxon>
        <taxon>Acetobacteraceae</taxon>
        <taxon>Pseudoroseomonas</taxon>
    </lineage>
</organism>
<comment type="caution">
    <text evidence="19">The sequence shown here is derived from an EMBL/GenBank/DDBJ whole genome shotgun (WGS) entry which is preliminary data.</text>
</comment>
<keyword evidence="8" id="KW-0067">ATP-binding</keyword>
<keyword evidence="7" id="KW-0547">Nucleotide-binding</keyword>
<dbReference type="CDD" id="cd00088">
    <property type="entry name" value="HPT"/>
    <property type="match status" value="1"/>
</dbReference>
<dbReference type="SUPFAM" id="SSF52172">
    <property type="entry name" value="CheY-like"/>
    <property type="match status" value="2"/>
</dbReference>
<dbReference type="SUPFAM" id="SSF47226">
    <property type="entry name" value="Histidine-containing phosphotransfer domain, HPT domain"/>
    <property type="match status" value="1"/>
</dbReference>
<keyword evidence="20" id="KW-1185">Reference proteome</keyword>
<evidence type="ECO:0000256" key="9">
    <source>
        <dbReference type="ARBA" id="ARBA00022989"/>
    </source>
</evidence>
<evidence type="ECO:0000259" key="17">
    <source>
        <dbReference type="PROSITE" id="PS50110"/>
    </source>
</evidence>
<dbReference type="Pfam" id="PF01627">
    <property type="entry name" value="Hpt"/>
    <property type="match status" value="1"/>
</dbReference>
<dbReference type="InterPro" id="IPR001789">
    <property type="entry name" value="Sig_transdc_resp-reg_receiver"/>
</dbReference>
<evidence type="ECO:0000256" key="13">
    <source>
        <dbReference type="PROSITE-ProRule" id="PRU00169"/>
    </source>
</evidence>
<feature type="transmembrane region" description="Helical" evidence="15">
    <location>
        <begin position="37"/>
        <end position="54"/>
    </location>
</feature>
<protein>
    <recommendedName>
        <fullName evidence="3">histidine kinase</fullName>
        <ecNumber evidence="3">2.7.13.3</ecNumber>
    </recommendedName>
</protein>
<dbReference type="SMART" id="SM00073">
    <property type="entry name" value="HPT"/>
    <property type="match status" value="1"/>
</dbReference>
<evidence type="ECO:0000256" key="12">
    <source>
        <dbReference type="PROSITE-ProRule" id="PRU00110"/>
    </source>
</evidence>
<evidence type="ECO:0000256" key="14">
    <source>
        <dbReference type="SAM" id="MobiDB-lite"/>
    </source>
</evidence>
<dbReference type="CDD" id="cd00082">
    <property type="entry name" value="HisKA"/>
    <property type="match status" value="1"/>
</dbReference>
<evidence type="ECO:0000256" key="4">
    <source>
        <dbReference type="ARBA" id="ARBA00022475"/>
    </source>
</evidence>
<gene>
    <name evidence="19" type="ORF">IBL25_09560</name>
</gene>
<dbReference type="PRINTS" id="PR00344">
    <property type="entry name" value="BCTRLSENSOR"/>
</dbReference>
<evidence type="ECO:0000313" key="19">
    <source>
        <dbReference type="EMBL" id="MBC9177181.1"/>
    </source>
</evidence>
<dbReference type="InterPro" id="IPR008207">
    <property type="entry name" value="Sig_transdc_His_kin_Hpt_dom"/>
</dbReference>
<dbReference type="EC" id="2.7.13.3" evidence="3"/>
<feature type="region of interest" description="Disordered" evidence="14">
    <location>
        <begin position="724"/>
        <end position="746"/>
    </location>
</feature>
<dbReference type="PROSITE" id="PS50109">
    <property type="entry name" value="HIS_KIN"/>
    <property type="match status" value="1"/>
</dbReference>
<feature type="transmembrane region" description="Helical" evidence="15">
    <location>
        <begin position="96"/>
        <end position="124"/>
    </location>
</feature>
<evidence type="ECO:0000256" key="5">
    <source>
        <dbReference type="ARBA" id="ARBA00022553"/>
    </source>
</evidence>
<feature type="transmembrane region" description="Helical" evidence="15">
    <location>
        <begin position="144"/>
        <end position="166"/>
    </location>
</feature>
<dbReference type="InterPro" id="IPR005467">
    <property type="entry name" value="His_kinase_dom"/>
</dbReference>
<dbReference type="PANTHER" id="PTHR45339">
    <property type="entry name" value="HYBRID SIGNAL TRANSDUCTION HISTIDINE KINASE J"/>
    <property type="match status" value="1"/>
</dbReference>
<keyword evidence="5 13" id="KW-0597">Phosphoprotein</keyword>
<dbReference type="Gene3D" id="3.30.565.10">
    <property type="entry name" value="Histidine kinase-like ATPase, C-terminal domain"/>
    <property type="match status" value="1"/>
</dbReference>
<dbReference type="InterPro" id="IPR036641">
    <property type="entry name" value="HPT_dom_sf"/>
</dbReference>
<dbReference type="Pfam" id="PF00512">
    <property type="entry name" value="HisKA"/>
    <property type="match status" value="1"/>
</dbReference>
<dbReference type="PANTHER" id="PTHR45339:SF1">
    <property type="entry name" value="HYBRID SIGNAL TRANSDUCTION HISTIDINE KINASE J"/>
    <property type="match status" value="1"/>
</dbReference>
<comment type="subcellular location">
    <subcellularLocation>
        <location evidence="2">Cell membrane</location>
        <topology evidence="2">Multi-pass membrane protein</topology>
    </subcellularLocation>
</comment>
<keyword evidence="6 15" id="KW-0812">Transmembrane</keyword>
<keyword evidence="10" id="KW-0902">Two-component regulatory system</keyword>
<dbReference type="Pfam" id="PF00072">
    <property type="entry name" value="Response_reg"/>
    <property type="match status" value="2"/>
</dbReference>
<name>A0ABR7R626_9PROT</name>
<evidence type="ECO:0000256" key="8">
    <source>
        <dbReference type="ARBA" id="ARBA00022840"/>
    </source>
</evidence>
<dbReference type="CDD" id="cd17546">
    <property type="entry name" value="REC_hyHK_CKI1_RcsC-like"/>
    <property type="match status" value="2"/>
</dbReference>
<feature type="compositionally biased region" description="Pro residues" evidence="14">
    <location>
        <begin position="730"/>
        <end position="739"/>
    </location>
</feature>
<dbReference type="Gene3D" id="3.40.50.2300">
    <property type="match status" value="2"/>
</dbReference>
<feature type="modified residue" description="Phosphohistidine" evidence="12">
    <location>
        <position position="802"/>
    </location>
</feature>
<dbReference type="SMART" id="SM00388">
    <property type="entry name" value="HisKA"/>
    <property type="match status" value="1"/>
</dbReference>
<dbReference type="Gene3D" id="1.20.120.160">
    <property type="entry name" value="HPT domain"/>
    <property type="match status" value="1"/>
</dbReference>
<feature type="domain" description="Histidine kinase" evidence="16">
    <location>
        <begin position="210"/>
        <end position="431"/>
    </location>
</feature>
<dbReference type="InterPro" id="IPR003661">
    <property type="entry name" value="HisK_dim/P_dom"/>
</dbReference>
<evidence type="ECO:0000259" key="16">
    <source>
        <dbReference type="PROSITE" id="PS50109"/>
    </source>
</evidence>
<dbReference type="SUPFAM" id="SSF55874">
    <property type="entry name" value="ATPase domain of HSP90 chaperone/DNA topoisomerase II/histidine kinase"/>
    <property type="match status" value="1"/>
</dbReference>
<dbReference type="PROSITE" id="PS50894">
    <property type="entry name" value="HPT"/>
    <property type="match status" value="1"/>
</dbReference>
<comment type="catalytic activity">
    <reaction evidence="1">
        <text>ATP + protein L-histidine = ADP + protein N-phospho-L-histidine.</text>
        <dbReference type="EC" id="2.7.13.3"/>
    </reaction>
</comment>
<sequence length="950" mass="102151">MVELEKLRAGFARFLVLFLWAHVPLMALVAHVAGRPPLAPALFAAAMAGVLHLTWLREGAAPPTRYVSAVALMAQPALLLYLLAGHPWQMDMHMYFFAGLALLIGWCDWRVVVVAAVAVAVHHLTFNLLLPSALFPGDAGLGRVYLHAGIVVLQTAVLVWLSNTLVSSFSRIGAMRDEILRSNEMLERRVEERTQEARAASVAKSLFLANMSHEIRTPMNAILGFSHLALRTDLTPKQRDYLVKIKSASSALLGLINDILDFSKIEAGKLSLERAPFGLRASLDSVSSIAAVRAQEKGVGLRFDIAPDLPAVLVGDSLRFNQVLLNLVSNGIKFTERGEVVVTLRVLERRGTDIAIETSVRDTGIGMSAEQQARLFQSFSQADSSTTRKFGGTGLGLAISRQLVELMGGSIEVASQPGRGSTFRFTIRMAAGEQDAPRASLPPEDLQRLRVLIVDDDAGSQEILREIFATWSIHADCASSAEQAFRMLEQAAARGGTYDLVLMDWKMPGTDGMEAARQIQRSAGMGPVPTVMMVSAYGREEAMLEAEAAGTSAFLVKPVEAGMLLDTISNIFIDGRLPAAQASPAPEPAPVALPRVAPEFLGARVLLAEDNEINREVAVEILTDAGLVVEIARNGRAACEKLLSEGAQFDAVLMDVQMPEMDGIEATARIRRHFPAERLPIIAMTAHAYEQERQRCFTAGMNDHVTKPVDPAWLVATLNRWLKPRSSPEAAPPPAPAPSPAGDLPASLPPFDLDRALVWVNGKRALLRKLIIDFGQNFVDVAGTLRRQADEGALDDARRTAHTLKGVAASLEAGEVAQAAQRLEDALARRDTSDLPALLARLEAALQPALAASRSLVAAARSTAAVPPAAARLDYSALRPALAELREQLQRRSLRARKTLEGMEAALGDTPEAAGLRPVAAAMAALDFAGAVALLDELTGQADTLEGVAE</sequence>
<reference evidence="19 20" key="1">
    <citation type="journal article" date="2009" name="Int. J. Syst. Evol. Microbiol.">
        <title>Transfer of Teichococcus ludipueritiae and Muricoccus roseus to the genus Roseomonas, as Roseomonas ludipueritiae comb. nov. and Roseomonas rosea comb. nov., respectively, and emended description of the genus Roseomonas.</title>
        <authorList>
            <person name="Sanchez-Porro C."/>
            <person name="Gallego V."/>
            <person name="Busse H.J."/>
            <person name="Kampfer P."/>
            <person name="Ventosa A."/>
        </authorList>
    </citation>
    <scope>NUCLEOTIDE SEQUENCE [LARGE SCALE GENOMIC DNA]</scope>
    <source>
        <strain evidence="19 20">DSM 14915</strain>
    </source>
</reference>
<feature type="modified residue" description="4-aspartylphosphate" evidence="13">
    <location>
        <position position="655"/>
    </location>
</feature>
<feature type="domain" description="Response regulatory" evidence="17">
    <location>
        <begin position="450"/>
        <end position="572"/>
    </location>
</feature>
<dbReference type="PROSITE" id="PS50110">
    <property type="entry name" value="RESPONSE_REGULATORY"/>
    <property type="match status" value="2"/>
</dbReference>
<dbReference type="SMART" id="SM00387">
    <property type="entry name" value="HATPase_c"/>
    <property type="match status" value="1"/>
</dbReference>
<dbReference type="Pfam" id="PF02518">
    <property type="entry name" value="HATPase_c"/>
    <property type="match status" value="1"/>
</dbReference>
<evidence type="ECO:0000313" key="20">
    <source>
        <dbReference type="Proteomes" id="UP000603940"/>
    </source>
</evidence>
<accession>A0ABR7R626</accession>
<evidence type="ECO:0000259" key="18">
    <source>
        <dbReference type="PROSITE" id="PS50894"/>
    </source>
</evidence>
<feature type="domain" description="HPt" evidence="18">
    <location>
        <begin position="763"/>
        <end position="863"/>
    </location>
</feature>
<evidence type="ECO:0000256" key="10">
    <source>
        <dbReference type="ARBA" id="ARBA00023012"/>
    </source>
</evidence>
<feature type="transmembrane region" description="Helical" evidence="15">
    <location>
        <begin position="66"/>
        <end position="84"/>
    </location>
</feature>
<evidence type="ECO:0000256" key="11">
    <source>
        <dbReference type="ARBA" id="ARBA00023136"/>
    </source>
</evidence>
<proteinExistence type="predicted"/>
<dbReference type="EMBL" id="JACTUZ010000030">
    <property type="protein sequence ID" value="MBC9177181.1"/>
    <property type="molecule type" value="Genomic_DNA"/>
</dbReference>
<dbReference type="InterPro" id="IPR011006">
    <property type="entry name" value="CheY-like_superfamily"/>
</dbReference>
<evidence type="ECO:0000256" key="1">
    <source>
        <dbReference type="ARBA" id="ARBA00000085"/>
    </source>
</evidence>
<keyword evidence="9 15" id="KW-1133">Transmembrane helix</keyword>
<feature type="modified residue" description="4-aspartylphosphate" evidence="13">
    <location>
        <position position="504"/>
    </location>
</feature>
<evidence type="ECO:0000256" key="2">
    <source>
        <dbReference type="ARBA" id="ARBA00004651"/>
    </source>
</evidence>
<keyword evidence="4" id="KW-1003">Cell membrane</keyword>
<dbReference type="InterPro" id="IPR003594">
    <property type="entry name" value="HATPase_dom"/>
</dbReference>
<dbReference type="RefSeq" id="WP_187778323.1">
    <property type="nucleotide sequence ID" value="NZ_JACTUZ010000030.1"/>
</dbReference>
<dbReference type="CDD" id="cd16922">
    <property type="entry name" value="HATPase_EvgS-ArcB-TorS-like"/>
    <property type="match status" value="1"/>
</dbReference>
<feature type="domain" description="Response regulatory" evidence="17">
    <location>
        <begin position="604"/>
        <end position="722"/>
    </location>
</feature>
<evidence type="ECO:0000256" key="6">
    <source>
        <dbReference type="ARBA" id="ARBA00022692"/>
    </source>
</evidence>
<evidence type="ECO:0000256" key="3">
    <source>
        <dbReference type="ARBA" id="ARBA00012438"/>
    </source>
</evidence>
<dbReference type="InterPro" id="IPR004358">
    <property type="entry name" value="Sig_transdc_His_kin-like_C"/>
</dbReference>
<dbReference type="Proteomes" id="UP000603940">
    <property type="component" value="Unassembled WGS sequence"/>
</dbReference>
<dbReference type="InterPro" id="IPR036097">
    <property type="entry name" value="HisK_dim/P_sf"/>
</dbReference>
<keyword evidence="11 15" id="KW-0472">Membrane</keyword>
<dbReference type="SMART" id="SM00448">
    <property type="entry name" value="REC"/>
    <property type="match status" value="2"/>
</dbReference>